<dbReference type="AlphaFoldDB" id="I3YBJ1"/>
<evidence type="ECO:0000256" key="5">
    <source>
        <dbReference type="ARBA" id="ARBA00023002"/>
    </source>
</evidence>
<proteinExistence type="inferred from homology"/>
<dbReference type="GO" id="GO:0015979">
    <property type="term" value="P:photosynthesis"/>
    <property type="evidence" value="ECO:0007669"/>
    <property type="project" value="UniProtKB-KW"/>
</dbReference>
<dbReference type="InterPro" id="IPR011777">
    <property type="entry name" value="Geranylgeranyl_Rdtase_fam"/>
</dbReference>
<dbReference type="HOGENOM" id="CLU_024648_3_1_6"/>
<reference evidence="13 14" key="1">
    <citation type="submission" date="2012-06" db="EMBL/GenBank/DDBJ databases">
        <title>Complete sequence of Thiocystis violascens DSM 198.</title>
        <authorList>
            <consortium name="US DOE Joint Genome Institute"/>
            <person name="Lucas S."/>
            <person name="Han J."/>
            <person name="Lapidus A."/>
            <person name="Cheng J.-F."/>
            <person name="Goodwin L."/>
            <person name="Pitluck S."/>
            <person name="Peters L."/>
            <person name="Ovchinnikova G."/>
            <person name="Teshima H."/>
            <person name="Detter J.C."/>
            <person name="Han C."/>
            <person name="Tapia R."/>
            <person name="Land M."/>
            <person name="Hauser L."/>
            <person name="Kyrpides N."/>
            <person name="Ivanova N."/>
            <person name="Pagani I."/>
            <person name="Vogl K."/>
            <person name="Liu Z."/>
            <person name="Frigaard N.-U."/>
            <person name="Bryant D."/>
            <person name="Woyke T."/>
        </authorList>
    </citation>
    <scope>NUCLEOTIDE SEQUENCE [LARGE SCALE GENOMIC DNA]</scope>
    <source>
        <strain evidence="14">ATCC 17096 / DSM 198 / 6111</strain>
    </source>
</reference>
<comment type="catalytic activity">
    <reaction evidence="11">
        <text>phytyl diphosphate + 3 NADP(+) = geranylgeranyl diphosphate + 3 NADPH + 3 H(+)</text>
        <dbReference type="Rhea" id="RHEA:26229"/>
        <dbReference type="ChEBI" id="CHEBI:15378"/>
        <dbReference type="ChEBI" id="CHEBI:57533"/>
        <dbReference type="ChEBI" id="CHEBI:57783"/>
        <dbReference type="ChEBI" id="CHEBI:58349"/>
        <dbReference type="ChEBI" id="CHEBI:75434"/>
        <dbReference type="EC" id="1.3.1.83"/>
    </reaction>
</comment>
<gene>
    <name evidence="13" type="ordered locus">Thivi_2414</name>
</gene>
<dbReference type="InterPro" id="IPR010253">
    <property type="entry name" value="BchP_ChlP_pln/prok"/>
</dbReference>
<dbReference type="InterPro" id="IPR050407">
    <property type="entry name" value="Geranylgeranyl_reductase"/>
</dbReference>
<keyword evidence="14" id="KW-1185">Reference proteome</keyword>
<dbReference type="InterPro" id="IPR036188">
    <property type="entry name" value="FAD/NAD-bd_sf"/>
</dbReference>
<dbReference type="RefSeq" id="WP_014778804.1">
    <property type="nucleotide sequence ID" value="NC_018012.1"/>
</dbReference>
<dbReference type="GO" id="GO:0015995">
    <property type="term" value="P:chlorophyll biosynthetic process"/>
    <property type="evidence" value="ECO:0007669"/>
    <property type="project" value="UniProtKB-KW"/>
</dbReference>
<evidence type="ECO:0000256" key="10">
    <source>
        <dbReference type="ARBA" id="ARBA00040363"/>
    </source>
</evidence>
<evidence type="ECO:0000256" key="2">
    <source>
        <dbReference type="ARBA" id="ARBA00012380"/>
    </source>
</evidence>
<evidence type="ECO:0000256" key="9">
    <source>
        <dbReference type="ARBA" id="ARBA00038079"/>
    </source>
</evidence>
<dbReference type="EC" id="1.3.1.83" evidence="2"/>
<accession>I3YBJ1</accession>
<evidence type="ECO:0000256" key="6">
    <source>
        <dbReference type="ARBA" id="ARBA00023171"/>
    </source>
</evidence>
<sequence>MANLETFDAVVIGGGPSGATAATDLAKLGRTVLLLDRAGRIKPCGGAIPPQAMRDFDIPESMLANQVNSARMVSPTDRTVDMPINGGYVGMVDREHFDEWLRERAATAGAVRRVGTFERIERDSDGTALVCYRPGQGRSDNPSEQVRARAVIGADGAHSSVAKQCIPGSEGMKFVSAYHEIVRTPPNGGVADFDGTRCDVYYQGDISPDFYGWVFPHGDTTSVGVGTAVEGFSLRSACTELRRRAGLAEAETLRREGAPIPLEPLPCWDNGRDIVLAGDASGVVAPASGEGIYYALVGGRLAAEAVAEFLTTGKASALKNARKRFMKAHGKVFWVLGILQRFWYASDKRRERFVSLCADPDIQYLTWEAYMNKRLVKARPGAHLRIFFKDMAHLLGIVSPVSSQPSKNAARNG</sequence>
<evidence type="ECO:0000313" key="14">
    <source>
        <dbReference type="Proteomes" id="UP000006062"/>
    </source>
</evidence>
<evidence type="ECO:0000256" key="11">
    <source>
        <dbReference type="ARBA" id="ARBA00047837"/>
    </source>
</evidence>
<dbReference type="PRINTS" id="PR00420">
    <property type="entry name" value="RNGMNOXGNASE"/>
</dbReference>
<dbReference type="Proteomes" id="UP000006062">
    <property type="component" value="Chromosome"/>
</dbReference>
<protein>
    <recommendedName>
        <fullName evidence="10">Protein CbrA</fullName>
        <ecNumber evidence="2">1.3.1.83</ecNumber>
    </recommendedName>
    <alternativeName>
        <fullName evidence="8">Geranylgeranyl reductase</fullName>
    </alternativeName>
</protein>
<comment type="similarity">
    <text evidence="9">Belongs to the CbrA family.</text>
</comment>
<dbReference type="NCBIfam" id="TIGR02032">
    <property type="entry name" value="GG-red-SF"/>
    <property type="match status" value="1"/>
</dbReference>
<dbReference type="PANTHER" id="PTHR42685">
    <property type="entry name" value="GERANYLGERANYL DIPHOSPHATE REDUCTASE"/>
    <property type="match status" value="1"/>
</dbReference>
<comment type="similarity">
    <text evidence="1">Belongs to the geranylgeranyl reductase family. ChlP subfamily.</text>
</comment>
<keyword evidence="3" id="KW-0602">Photosynthesis</keyword>
<dbReference type="EMBL" id="CP003154">
    <property type="protein sequence ID" value="AFL74359.1"/>
    <property type="molecule type" value="Genomic_DNA"/>
</dbReference>
<dbReference type="SUPFAM" id="SSF51905">
    <property type="entry name" value="FAD/NAD(P)-binding domain"/>
    <property type="match status" value="1"/>
</dbReference>
<evidence type="ECO:0000256" key="1">
    <source>
        <dbReference type="ARBA" id="ARBA00006632"/>
    </source>
</evidence>
<keyword evidence="6" id="KW-0149">Chlorophyll biosynthesis</keyword>
<dbReference type="STRING" id="765911.Thivi_2414"/>
<comment type="pathway">
    <text evidence="7">Porphyrin-containing compound metabolism.</text>
</comment>
<dbReference type="eggNOG" id="COG0644">
    <property type="taxonomic scope" value="Bacteria"/>
</dbReference>
<dbReference type="GO" id="GO:0071949">
    <property type="term" value="F:FAD binding"/>
    <property type="evidence" value="ECO:0007669"/>
    <property type="project" value="InterPro"/>
</dbReference>
<dbReference type="PANTHER" id="PTHR42685:SF4">
    <property type="entry name" value="GERANYLGERANYL DIPHOSPHATE REDUCTASE, CHLOROPLASTIC"/>
    <property type="match status" value="1"/>
</dbReference>
<evidence type="ECO:0000313" key="13">
    <source>
        <dbReference type="EMBL" id="AFL74359.1"/>
    </source>
</evidence>
<evidence type="ECO:0000256" key="3">
    <source>
        <dbReference type="ARBA" id="ARBA00022531"/>
    </source>
</evidence>
<feature type="domain" description="FAD-binding" evidence="12">
    <location>
        <begin position="8"/>
        <end position="165"/>
    </location>
</feature>
<dbReference type="Gene3D" id="3.50.50.60">
    <property type="entry name" value="FAD/NAD(P)-binding domain"/>
    <property type="match status" value="1"/>
</dbReference>
<dbReference type="InterPro" id="IPR002938">
    <property type="entry name" value="FAD-bd"/>
</dbReference>
<dbReference type="GO" id="GO:0045550">
    <property type="term" value="F:geranylgeranyl reductase activity"/>
    <property type="evidence" value="ECO:0007669"/>
    <property type="project" value="InterPro"/>
</dbReference>
<keyword evidence="4" id="KW-0521">NADP</keyword>
<name>I3YBJ1_THIV6</name>
<evidence type="ECO:0000256" key="4">
    <source>
        <dbReference type="ARBA" id="ARBA00022857"/>
    </source>
</evidence>
<dbReference type="NCBIfam" id="TIGR02023">
    <property type="entry name" value="BchP-ChlP"/>
    <property type="match status" value="1"/>
</dbReference>
<dbReference type="Pfam" id="PF01494">
    <property type="entry name" value="FAD_binding_3"/>
    <property type="match status" value="1"/>
</dbReference>
<dbReference type="OrthoDB" id="9785276at2"/>
<evidence type="ECO:0000256" key="8">
    <source>
        <dbReference type="ARBA" id="ARBA00033069"/>
    </source>
</evidence>
<evidence type="ECO:0000259" key="12">
    <source>
        <dbReference type="Pfam" id="PF01494"/>
    </source>
</evidence>
<dbReference type="KEGG" id="tvi:Thivi_2414"/>
<dbReference type="GO" id="GO:0102067">
    <property type="term" value="F:geranylgeranyl diphosphate reductase activity"/>
    <property type="evidence" value="ECO:0007669"/>
    <property type="project" value="UniProtKB-EC"/>
</dbReference>
<organism evidence="13 14">
    <name type="scientific">Thiocystis violascens (strain ATCC 17096 / DSM 198 / 6111)</name>
    <name type="common">Chromatium violascens</name>
    <dbReference type="NCBI Taxonomy" id="765911"/>
    <lineage>
        <taxon>Bacteria</taxon>
        <taxon>Pseudomonadati</taxon>
        <taxon>Pseudomonadota</taxon>
        <taxon>Gammaproteobacteria</taxon>
        <taxon>Chromatiales</taxon>
        <taxon>Chromatiaceae</taxon>
        <taxon>Thiocystis</taxon>
    </lineage>
</organism>
<evidence type="ECO:0000256" key="7">
    <source>
        <dbReference type="ARBA" id="ARBA00023444"/>
    </source>
</evidence>
<keyword evidence="5" id="KW-0560">Oxidoreductase</keyword>